<evidence type="ECO:0000313" key="2">
    <source>
        <dbReference type="Proteomes" id="UP000233343"/>
    </source>
</evidence>
<accession>A0A2N0ZJ72</accession>
<dbReference type="Proteomes" id="UP000233343">
    <property type="component" value="Unassembled WGS sequence"/>
</dbReference>
<evidence type="ECO:0000313" key="1">
    <source>
        <dbReference type="EMBL" id="PKG29558.1"/>
    </source>
</evidence>
<name>A0A2N0ZJ72_9BACI</name>
<gene>
    <name evidence="1" type="ORF">CWS20_06690</name>
</gene>
<dbReference type="AlphaFoldDB" id="A0A2N0ZJ72"/>
<sequence length="64" mass="7860">MKCSRKSERSYGGRPKRYHKKHACMRHAIELYKMEKYTEISIKFLFAYGPIFSVKWYDYKVIFN</sequence>
<dbReference type="EMBL" id="PISD01000013">
    <property type="protein sequence ID" value="PKG29558.1"/>
    <property type="molecule type" value="Genomic_DNA"/>
</dbReference>
<proteinExistence type="predicted"/>
<organism evidence="1 2">
    <name type="scientific">Cytobacillus horneckiae</name>
    <dbReference type="NCBI Taxonomy" id="549687"/>
    <lineage>
        <taxon>Bacteria</taxon>
        <taxon>Bacillati</taxon>
        <taxon>Bacillota</taxon>
        <taxon>Bacilli</taxon>
        <taxon>Bacillales</taxon>
        <taxon>Bacillaceae</taxon>
        <taxon>Cytobacillus</taxon>
    </lineage>
</organism>
<comment type="caution">
    <text evidence="1">The sequence shown here is derived from an EMBL/GenBank/DDBJ whole genome shotgun (WGS) entry which is preliminary data.</text>
</comment>
<reference evidence="1 2" key="1">
    <citation type="journal article" date="2010" name="Int. J. Syst. Evol. Microbiol.">
        <title>Bacillus horneckiae sp. nov., isolated from a spacecraft-assembly clean room.</title>
        <authorList>
            <person name="Vaishampayan P."/>
            <person name="Probst A."/>
            <person name="Krishnamurthi S."/>
            <person name="Ghosh S."/>
            <person name="Osman S."/>
            <person name="McDowall A."/>
            <person name="Ruckmani A."/>
            <person name="Mayilraj S."/>
            <person name="Venkateswaran K."/>
        </authorList>
    </citation>
    <scope>NUCLEOTIDE SEQUENCE [LARGE SCALE GENOMIC DNA]</scope>
    <source>
        <strain evidence="2">1PO1SC</strain>
    </source>
</reference>
<keyword evidence="2" id="KW-1185">Reference proteome</keyword>
<protein>
    <submittedName>
        <fullName evidence="1">Uncharacterized protein</fullName>
    </submittedName>
</protein>